<feature type="transmembrane region" description="Helical" evidence="6">
    <location>
        <begin position="557"/>
        <end position="576"/>
    </location>
</feature>
<sequence length="830" mass="90859">MNSAAEPTIMSGNRTFLGLICIAIVLGSAVLMAETTHAQLKPRAGFVSPPAQHGQDDDETHLWQVAEQLRSFTFEAQRALYEAERAEHDETRNALAARSQTNIESAIRVYNENLQPSLAVLAPAAASWIQRALDDALQAAQANDGPALSAARGRFWTGLLWGAQTSALASIESEDGARAADWLRLREFRRATKVSMIDDLARRTINSYLGGLTNQATTLAVVGDDLRDTYFFRLREALNNLEKAANKGYPTRSAEWTGQLQGYFALLRDDFVAKEGESAAAAVEQSLRKIEEDVLAGDLAQMATIVSDLRGLISSYQPVDLSPEEFARRSQLLYLFIDLVYIEYRDGVRNGQITIETEYLEALTFRDQAEVFLAELYPRISAADPAAAERLVALLQEMKVALEQLDERKLVRSQVEEALALTEETLGDAVHDSSGEGIFNVVETLLNEMEQQVARGEYELAESSRIQAYALFDAGPELRLMAFSPDLVARLDGLFWHGFQGQPGLSLVVAQRRTSAEVAAVRDVLDEGLAEAQTVLGSGAAPLAIITNSAVIVFREGLEAIVILAALMASMVGAYAAFRRSMLVGVIMAIVATVITWWIAQKLMLAFSSFGERLEAVVSLIAVGVLLLITNWFFHRVYWKDWLAGFHQRKKTLLGGAAKSLLSAQALGFIALGFTSVYREGFETVLFLQALVLDAGPAIVMQGVALGLLATAVVGFFTFQLQTRLPYKKMLVITGIPIGGVLLVMVGNTIHTMQAVGWVPISPVGSINLPYWVSLWLGIFPTWETICGQSAAAAFVIGSYYLAEYQQKNRVRSSAQEKSAVLKEQTVQTK</sequence>
<keyword evidence="4 6" id="KW-1133">Transmembrane helix</keyword>
<gene>
    <name evidence="7" type="ORF">F4148_17685</name>
</gene>
<organism evidence="7">
    <name type="scientific">Caldilineaceae bacterium SB0675_bin_29</name>
    <dbReference type="NCBI Taxonomy" id="2605266"/>
    <lineage>
        <taxon>Bacteria</taxon>
        <taxon>Bacillati</taxon>
        <taxon>Chloroflexota</taxon>
        <taxon>Caldilineae</taxon>
        <taxon>Caldilineales</taxon>
        <taxon>Caldilineaceae</taxon>
    </lineage>
</organism>
<protein>
    <submittedName>
        <fullName evidence="7">Iron permease</fullName>
    </submittedName>
</protein>
<dbReference type="PANTHER" id="PTHR31632">
    <property type="entry name" value="IRON TRANSPORTER FTH1"/>
    <property type="match status" value="1"/>
</dbReference>
<feature type="transmembrane region" description="Helical" evidence="6">
    <location>
        <begin position="731"/>
        <end position="751"/>
    </location>
</feature>
<evidence type="ECO:0000256" key="3">
    <source>
        <dbReference type="ARBA" id="ARBA00022692"/>
    </source>
</evidence>
<name>A0A6B1G8K3_9CHLR</name>
<dbReference type="EMBL" id="VYDA01000626">
    <property type="protein sequence ID" value="MYH63495.1"/>
    <property type="molecule type" value="Genomic_DNA"/>
</dbReference>
<evidence type="ECO:0000256" key="6">
    <source>
        <dbReference type="SAM" id="Phobius"/>
    </source>
</evidence>
<dbReference type="AlphaFoldDB" id="A0A6B1G8K3"/>
<evidence type="ECO:0000256" key="2">
    <source>
        <dbReference type="ARBA" id="ARBA00008333"/>
    </source>
</evidence>
<keyword evidence="5 6" id="KW-0472">Membrane</keyword>
<proteinExistence type="inferred from homology"/>
<dbReference type="InterPro" id="IPR004923">
    <property type="entry name" value="FTR1/Fip1/EfeU"/>
</dbReference>
<evidence type="ECO:0000256" key="1">
    <source>
        <dbReference type="ARBA" id="ARBA00004141"/>
    </source>
</evidence>
<comment type="similarity">
    <text evidence="2">Belongs to the oxidase-dependent Fe transporter (OFeT) (TC 9.A.10.1) family.</text>
</comment>
<feature type="transmembrane region" description="Helical" evidence="6">
    <location>
        <begin position="620"/>
        <end position="639"/>
    </location>
</feature>
<dbReference type="PANTHER" id="PTHR31632:SF2">
    <property type="entry name" value="PLASMA MEMBRANE IRON PERMEASE"/>
    <property type="match status" value="1"/>
</dbReference>
<comment type="subcellular location">
    <subcellularLocation>
        <location evidence="1">Membrane</location>
        <topology evidence="1">Multi-pass membrane protein</topology>
    </subcellularLocation>
</comment>
<keyword evidence="3 6" id="KW-0812">Transmembrane</keyword>
<accession>A0A6B1G8K3</accession>
<comment type="caution">
    <text evidence="7">The sequence shown here is derived from an EMBL/GenBank/DDBJ whole genome shotgun (WGS) entry which is preliminary data.</text>
</comment>
<evidence type="ECO:0000313" key="7">
    <source>
        <dbReference type="EMBL" id="MYH63495.1"/>
    </source>
</evidence>
<evidence type="ECO:0000256" key="5">
    <source>
        <dbReference type="ARBA" id="ARBA00023136"/>
    </source>
</evidence>
<evidence type="ECO:0000256" key="4">
    <source>
        <dbReference type="ARBA" id="ARBA00022989"/>
    </source>
</evidence>
<feature type="transmembrane region" description="Helical" evidence="6">
    <location>
        <begin position="583"/>
        <end position="600"/>
    </location>
</feature>
<feature type="transmembrane region" description="Helical" evidence="6">
    <location>
        <begin position="698"/>
        <end position="719"/>
    </location>
</feature>
<dbReference type="GO" id="GO:0033573">
    <property type="term" value="C:high-affinity iron permease complex"/>
    <property type="evidence" value="ECO:0007669"/>
    <property type="project" value="InterPro"/>
</dbReference>
<feature type="transmembrane region" description="Helical" evidence="6">
    <location>
        <begin position="771"/>
        <end position="803"/>
    </location>
</feature>
<reference evidence="7" key="1">
    <citation type="submission" date="2019-09" db="EMBL/GenBank/DDBJ databases">
        <title>Characterisation of the sponge microbiome using genome-centric metagenomics.</title>
        <authorList>
            <person name="Engelberts J.P."/>
            <person name="Robbins S.J."/>
            <person name="De Goeij J.M."/>
            <person name="Aranda M."/>
            <person name="Bell S.C."/>
            <person name="Webster N.S."/>
        </authorList>
    </citation>
    <scope>NUCLEOTIDE SEQUENCE</scope>
    <source>
        <strain evidence="7">SB0675_bin_29</strain>
    </source>
</reference>
<dbReference type="Pfam" id="PF03239">
    <property type="entry name" value="FTR1"/>
    <property type="match status" value="2"/>
</dbReference>
<feature type="transmembrane region" description="Helical" evidence="6">
    <location>
        <begin position="660"/>
        <end position="678"/>
    </location>
</feature>
<dbReference type="GO" id="GO:0015093">
    <property type="term" value="F:ferrous iron transmembrane transporter activity"/>
    <property type="evidence" value="ECO:0007669"/>
    <property type="project" value="TreeGrafter"/>
</dbReference>